<feature type="non-terminal residue" evidence="2">
    <location>
        <position position="142"/>
    </location>
</feature>
<proteinExistence type="predicted"/>
<accession>A0A6H5I6A8</accession>
<name>A0A6H5I6A8_9HYME</name>
<evidence type="ECO:0000313" key="3">
    <source>
        <dbReference type="Proteomes" id="UP000479190"/>
    </source>
</evidence>
<gene>
    <name evidence="2" type="ORF">TBRA_LOCUS5381</name>
</gene>
<sequence>MRPPALGRAISTKLFRVTKHLLLAGGSTRELRADRLRSRPATATVAQSHTRTYRTESYAATRVADSPGRPTADNTNNTQQTISEYAESELAWIMVVCDGRAAVVAASSSPAAAVISSSKQQQQRQQQRRIVAQISSAHEHEH</sequence>
<evidence type="ECO:0000313" key="2">
    <source>
        <dbReference type="EMBL" id="CAB0033474.1"/>
    </source>
</evidence>
<reference evidence="2 3" key="1">
    <citation type="submission" date="2020-02" db="EMBL/GenBank/DDBJ databases">
        <authorList>
            <person name="Ferguson B K."/>
        </authorList>
    </citation>
    <scope>NUCLEOTIDE SEQUENCE [LARGE SCALE GENOMIC DNA]</scope>
</reference>
<keyword evidence="3" id="KW-1185">Reference proteome</keyword>
<organism evidence="2 3">
    <name type="scientific">Trichogramma brassicae</name>
    <dbReference type="NCBI Taxonomy" id="86971"/>
    <lineage>
        <taxon>Eukaryota</taxon>
        <taxon>Metazoa</taxon>
        <taxon>Ecdysozoa</taxon>
        <taxon>Arthropoda</taxon>
        <taxon>Hexapoda</taxon>
        <taxon>Insecta</taxon>
        <taxon>Pterygota</taxon>
        <taxon>Neoptera</taxon>
        <taxon>Endopterygota</taxon>
        <taxon>Hymenoptera</taxon>
        <taxon>Apocrita</taxon>
        <taxon>Proctotrupomorpha</taxon>
        <taxon>Chalcidoidea</taxon>
        <taxon>Trichogrammatidae</taxon>
        <taxon>Trichogramma</taxon>
    </lineage>
</organism>
<feature type="region of interest" description="Disordered" evidence="1">
    <location>
        <begin position="108"/>
        <end position="142"/>
    </location>
</feature>
<evidence type="ECO:0000256" key="1">
    <source>
        <dbReference type="SAM" id="MobiDB-lite"/>
    </source>
</evidence>
<dbReference type="Proteomes" id="UP000479190">
    <property type="component" value="Unassembled WGS sequence"/>
</dbReference>
<dbReference type="EMBL" id="CADCXV010000710">
    <property type="protein sequence ID" value="CAB0033474.1"/>
    <property type="molecule type" value="Genomic_DNA"/>
</dbReference>
<feature type="compositionally biased region" description="Low complexity" evidence="1">
    <location>
        <begin position="108"/>
        <end position="129"/>
    </location>
</feature>
<protein>
    <submittedName>
        <fullName evidence="2">Uncharacterized protein</fullName>
    </submittedName>
</protein>
<feature type="compositionally biased region" description="Polar residues" evidence="1">
    <location>
        <begin position="72"/>
        <end position="81"/>
    </location>
</feature>
<dbReference type="AlphaFoldDB" id="A0A6H5I6A8"/>
<feature type="region of interest" description="Disordered" evidence="1">
    <location>
        <begin position="39"/>
        <end position="81"/>
    </location>
</feature>